<evidence type="ECO:0000313" key="6">
    <source>
        <dbReference type="EMBL" id="KAB8070646.1"/>
    </source>
</evidence>
<evidence type="ECO:0000313" key="7">
    <source>
        <dbReference type="Proteomes" id="UP000326565"/>
    </source>
</evidence>
<dbReference type="InterPro" id="IPR013024">
    <property type="entry name" value="GGCT-like"/>
</dbReference>
<proteinExistence type="predicted"/>
<dbReference type="Gene3D" id="3.10.490.10">
    <property type="entry name" value="Gamma-glutamyl cyclotransferase-like"/>
    <property type="match status" value="1"/>
</dbReference>
<feature type="region of interest" description="Disordered" evidence="5">
    <location>
        <begin position="1"/>
        <end position="26"/>
    </location>
</feature>
<accession>A0A5N5WQ18</accession>
<reference evidence="6 7" key="1">
    <citation type="submission" date="2019-04" db="EMBL/GenBank/DDBJ databases">
        <title>Friends and foes A comparative genomics study of 23 Aspergillus species from section Flavi.</title>
        <authorList>
            <consortium name="DOE Joint Genome Institute"/>
            <person name="Kjaerbolling I."/>
            <person name="Vesth T."/>
            <person name="Frisvad J.C."/>
            <person name="Nybo J.L."/>
            <person name="Theobald S."/>
            <person name="Kildgaard S."/>
            <person name="Isbrandt T."/>
            <person name="Kuo A."/>
            <person name="Sato A."/>
            <person name="Lyhne E.K."/>
            <person name="Kogle M.E."/>
            <person name="Wiebenga A."/>
            <person name="Kun R.S."/>
            <person name="Lubbers R.J."/>
            <person name="Makela M.R."/>
            <person name="Barry K."/>
            <person name="Chovatia M."/>
            <person name="Clum A."/>
            <person name="Daum C."/>
            <person name="Haridas S."/>
            <person name="He G."/>
            <person name="LaButti K."/>
            <person name="Lipzen A."/>
            <person name="Mondo S."/>
            <person name="Riley R."/>
            <person name="Salamov A."/>
            <person name="Simmons B.A."/>
            <person name="Magnuson J.K."/>
            <person name="Henrissat B."/>
            <person name="Mortensen U.H."/>
            <person name="Larsen T.O."/>
            <person name="Devries R.P."/>
            <person name="Grigoriev I.V."/>
            <person name="Machida M."/>
            <person name="Baker S.E."/>
            <person name="Andersen M.R."/>
        </authorList>
    </citation>
    <scope>NUCLEOTIDE SEQUENCE [LARGE SCALE GENOMIC DNA]</scope>
    <source>
        <strain evidence="6 7">CBS 151.66</strain>
    </source>
</reference>
<dbReference type="PANTHER" id="PTHR12935:SF0">
    <property type="entry name" value="GAMMA-GLUTAMYLCYCLOTRANSFERASE"/>
    <property type="match status" value="1"/>
</dbReference>
<sequence length="257" mass="29202">MHIQDTATIKPHPTPTANQQDLKTDSSTHVTITITTDASLPDNETTIPQQTKPRPLYFAYGSNLSFTQMRLRCTCSPELSSKPVAIARLDHWRWLICNAGYANVVPPPELRVGKEVEDGDDVPVSGDEDTVYGVLYEMDPRDERLLDGYEGVDHSSLPSRATHKVPAHIRPTEQGRGEYNKWYVTATVTVWLDEEQRKRRKGNPIETLVYVDEERVKLGPPRDEYIPRMNRAIREAESLGFPKKWADGVMRKSIPLH</sequence>
<dbReference type="OrthoDB" id="2924818at2759"/>
<feature type="active site" description="Proton acceptor" evidence="3">
    <location>
        <position position="150"/>
    </location>
</feature>
<evidence type="ECO:0000256" key="4">
    <source>
        <dbReference type="PIRSR" id="PIRSR617939-2"/>
    </source>
</evidence>
<dbReference type="Proteomes" id="UP000326565">
    <property type="component" value="Unassembled WGS sequence"/>
</dbReference>
<keyword evidence="2" id="KW-0456">Lyase</keyword>
<organism evidence="6 7">
    <name type="scientific">Aspergillus leporis</name>
    <dbReference type="NCBI Taxonomy" id="41062"/>
    <lineage>
        <taxon>Eukaryota</taxon>
        <taxon>Fungi</taxon>
        <taxon>Dikarya</taxon>
        <taxon>Ascomycota</taxon>
        <taxon>Pezizomycotina</taxon>
        <taxon>Eurotiomycetes</taxon>
        <taxon>Eurotiomycetidae</taxon>
        <taxon>Eurotiales</taxon>
        <taxon>Aspergillaceae</taxon>
        <taxon>Aspergillus</taxon>
        <taxon>Aspergillus subgen. Circumdati</taxon>
    </lineage>
</organism>
<evidence type="ECO:0000256" key="3">
    <source>
        <dbReference type="PIRSR" id="PIRSR617939-1"/>
    </source>
</evidence>
<gene>
    <name evidence="6" type="ORF">BDV29DRAFT_180642</name>
</gene>
<dbReference type="InterPro" id="IPR017939">
    <property type="entry name" value="G-Glutamylcylcotransferase"/>
</dbReference>
<feature type="binding site" evidence="4">
    <location>
        <begin position="57"/>
        <end position="62"/>
    </location>
    <ligand>
        <name>substrate</name>
    </ligand>
</feature>
<dbReference type="SUPFAM" id="SSF110857">
    <property type="entry name" value="Gamma-glutamyl cyclotransferase-like"/>
    <property type="match status" value="1"/>
</dbReference>
<evidence type="ECO:0000256" key="5">
    <source>
        <dbReference type="SAM" id="MobiDB-lite"/>
    </source>
</evidence>
<dbReference type="AlphaFoldDB" id="A0A5N5WQ18"/>
<dbReference type="EMBL" id="ML732296">
    <property type="protein sequence ID" value="KAB8070646.1"/>
    <property type="molecule type" value="Genomic_DNA"/>
</dbReference>
<dbReference type="InterPro" id="IPR036568">
    <property type="entry name" value="GGCT-like_sf"/>
</dbReference>
<dbReference type="PANTHER" id="PTHR12935">
    <property type="entry name" value="GAMMA-GLUTAMYLCYCLOTRANSFERASE"/>
    <property type="match status" value="1"/>
</dbReference>
<dbReference type="EC" id="4.3.2.9" evidence="1"/>
<evidence type="ECO:0000256" key="2">
    <source>
        <dbReference type="ARBA" id="ARBA00023239"/>
    </source>
</evidence>
<feature type="compositionally biased region" description="Polar residues" evidence="5">
    <location>
        <begin position="15"/>
        <end position="26"/>
    </location>
</feature>
<keyword evidence="7" id="KW-1185">Reference proteome</keyword>
<dbReference type="CDD" id="cd06661">
    <property type="entry name" value="GGCT_like"/>
    <property type="match status" value="1"/>
</dbReference>
<protein>
    <recommendedName>
        <fullName evidence="1">gamma-glutamylcyclotransferase</fullName>
        <ecNumber evidence="1">4.3.2.9</ecNumber>
    </recommendedName>
</protein>
<dbReference type="GO" id="GO:0003839">
    <property type="term" value="F:gamma-glutamylcyclotransferase activity"/>
    <property type="evidence" value="ECO:0007669"/>
    <property type="project" value="UniProtKB-EC"/>
</dbReference>
<evidence type="ECO:0000256" key="1">
    <source>
        <dbReference type="ARBA" id="ARBA00012346"/>
    </source>
</evidence>
<name>A0A5N5WQ18_9EURO</name>